<dbReference type="GO" id="GO:0015871">
    <property type="term" value="P:choline transport"/>
    <property type="evidence" value="ECO:0007669"/>
    <property type="project" value="TreeGrafter"/>
</dbReference>
<dbReference type="GO" id="GO:0015226">
    <property type="term" value="F:carnitine transmembrane transporter activity"/>
    <property type="evidence" value="ECO:0007669"/>
    <property type="project" value="TreeGrafter"/>
</dbReference>
<organism evidence="9 10">
    <name type="scientific">Brevibacillus parabrevis</name>
    <dbReference type="NCBI Taxonomy" id="54914"/>
    <lineage>
        <taxon>Bacteria</taxon>
        <taxon>Bacillati</taxon>
        <taxon>Bacillota</taxon>
        <taxon>Bacilli</taxon>
        <taxon>Bacillales</taxon>
        <taxon>Paenibacillaceae</taxon>
        <taxon>Brevibacillus</taxon>
    </lineage>
</organism>
<evidence type="ECO:0000259" key="8">
    <source>
        <dbReference type="PROSITE" id="PS50928"/>
    </source>
</evidence>
<feature type="transmembrane region" description="Helical" evidence="7">
    <location>
        <begin position="208"/>
        <end position="231"/>
    </location>
</feature>
<comment type="subcellular location">
    <subcellularLocation>
        <location evidence="7">Cell membrane</location>
        <topology evidence="7">Multi-pass membrane protein</topology>
    </subcellularLocation>
    <subcellularLocation>
        <location evidence="1">Membrane</location>
        <topology evidence="1">Multi-pass membrane protein</topology>
    </subcellularLocation>
</comment>
<gene>
    <name evidence="9" type="primary">opuAB</name>
    <name evidence="9" type="ORF">BPA01_34410</name>
</gene>
<dbReference type="GO" id="GO:0005275">
    <property type="term" value="F:amine transmembrane transporter activity"/>
    <property type="evidence" value="ECO:0007669"/>
    <property type="project" value="TreeGrafter"/>
</dbReference>
<evidence type="ECO:0000256" key="1">
    <source>
        <dbReference type="ARBA" id="ARBA00004141"/>
    </source>
</evidence>
<dbReference type="AlphaFoldDB" id="A0A4Y3PU02"/>
<protein>
    <submittedName>
        <fullName evidence="9">Glycine/betaine ABC transporter</fullName>
    </submittedName>
</protein>
<dbReference type="Proteomes" id="UP000316882">
    <property type="component" value="Unassembled WGS sequence"/>
</dbReference>
<evidence type="ECO:0000256" key="2">
    <source>
        <dbReference type="ARBA" id="ARBA00022448"/>
    </source>
</evidence>
<keyword evidence="6 7" id="KW-0472">Membrane</keyword>
<dbReference type="STRING" id="54914.AV540_17065"/>
<feature type="domain" description="ABC transmembrane type-1" evidence="8">
    <location>
        <begin position="90"/>
        <end position="269"/>
    </location>
</feature>
<keyword evidence="10" id="KW-1185">Reference proteome</keyword>
<dbReference type="InterPro" id="IPR000515">
    <property type="entry name" value="MetI-like"/>
</dbReference>
<dbReference type="PROSITE" id="PS50928">
    <property type="entry name" value="ABC_TM1"/>
    <property type="match status" value="1"/>
</dbReference>
<feature type="transmembrane region" description="Helical" evidence="7">
    <location>
        <begin position="93"/>
        <end position="116"/>
    </location>
</feature>
<dbReference type="PANTHER" id="PTHR47737:SF1">
    <property type="entry name" value="GLYCINE BETAINE_PROLINE BETAINE TRANSPORT SYSTEM PERMEASE PROTEIN PROW"/>
    <property type="match status" value="1"/>
</dbReference>
<dbReference type="RefSeq" id="WP_122966673.1">
    <property type="nucleotide sequence ID" value="NZ_BJMH01000017.1"/>
</dbReference>
<feature type="transmembrane region" description="Helical" evidence="7">
    <location>
        <begin position="71"/>
        <end position="87"/>
    </location>
</feature>
<reference evidence="9 10" key="1">
    <citation type="submission" date="2019-06" db="EMBL/GenBank/DDBJ databases">
        <title>Whole genome shotgun sequence of Brevibacillus parabrevis NBRC 12334.</title>
        <authorList>
            <person name="Hosoyama A."/>
            <person name="Uohara A."/>
            <person name="Ohji S."/>
            <person name="Ichikawa N."/>
        </authorList>
    </citation>
    <scope>NUCLEOTIDE SEQUENCE [LARGE SCALE GENOMIC DNA]</scope>
    <source>
        <strain evidence="9 10">NBRC 12334</strain>
    </source>
</reference>
<keyword evidence="2 7" id="KW-0813">Transport</keyword>
<accession>A0A4Y3PU02</accession>
<dbReference type="CDD" id="cd06261">
    <property type="entry name" value="TM_PBP2"/>
    <property type="match status" value="1"/>
</dbReference>
<sequence length="280" mass="30030">MDSVPKLPIGEWVERIVEALGQHKGILFDPIAIIISGMVTYFTEVLAAIPSVILILLFGALAWVFGGRSSMFFTLLGLFLIANLGYWDETVETLGLVIASALLSITVGIPAGIACARSDTFTKLVMPLLDLMQTMPAFVYLIPAIFFFGLGEVPGVIASVIFALPPIVRFTNLGIRQVPPELAEAADAFGSSRWQKLMKVQLPLAKTTIMAGVNQCIMLALSMVVIAAMIGAKGLGADVYRAVSQVDIGKGFEAGLSIVIIAIVLDRISQHAKQKERKAL</sequence>
<dbReference type="GeneID" id="87610001"/>
<dbReference type="GO" id="GO:0043190">
    <property type="term" value="C:ATP-binding cassette (ABC) transporter complex"/>
    <property type="evidence" value="ECO:0007669"/>
    <property type="project" value="TreeGrafter"/>
</dbReference>
<keyword evidence="3" id="KW-1003">Cell membrane</keyword>
<evidence type="ECO:0000256" key="4">
    <source>
        <dbReference type="ARBA" id="ARBA00022692"/>
    </source>
</evidence>
<evidence type="ECO:0000313" key="10">
    <source>
        <dbReference type="Proteomes" id="UP000316882"/>
    </source>
</evidence>
<dbReference type="EMBL" id="BJMH01000017">
    <property type="protein sequence ID" value="GEB33861.1"/>
    <property type="molecule type" value="Genomic_DNA"/>
</dbReference>
<evidence type="ECO:0000256" key="6">
    <source>
        <dbReference type="ARBA" id="ARBA00023136"/>
    </source>
</evidence>
<comment type="caution">
    <text evidence="9">The sequence shown here is derived from an EMBL/GenBank/DDBJ whole genome shotgun (WGS) entry which is preliminary data.</text>
</comment>
<evidence type="ECO:0000256" key="3">
    <source>
        <dbReference type="ARBA" id="ARBA00022475"/>
    </source>
</evidence>
<dbReference type="Gene3D" id="1.10.3720.10">
    <property type="entry name" value="MetI-like"/>
    <property type="match status" value="1"/>
</dbReference>
<evidence type="ECO:0000256" key="5">
    <source>
        <dbReference type="ARBA" id="ARBA00022989"/>
    </source>
</evidence>
<evidence type="ECO:0000256" key="7">
    <source>
        <dbReference type="RuleBase" id="RU363032"/>
    </source>
</evidence>
<feature type="transmembrane region" description="Helical" evidence="7">
    <location>
        <begin position="45"/>
        <end position="64"/>
    </location>
</feature>
<proteinExistence type="inferred from homology"/>
<feature type="transmembrane region" description="Helical" evidence="7">
    <location>
        <begin position="251"/>
        <end position="268"/>
    </location>
</feature>
<dbReference type="GO" id="GO:0031460">
    <property type="term" value="P:glycine betaine transport"/>
    <property type="evidence" value="ECO:0007669"/>
    <property type="project" value="TreeGrafter"/>
</dbReference>
<dbReference type="PANTHER" id="PTHR47737">
    <property type="entry name" value="GLYCINE BETAINE/PROLINE BETAINE TRANSPORT SYSTEM PERMEASE PROTEIN PROW"/>
    <property type="match status" value="1"/>
</dbReference>
<keyword evidence="5 7" id="KW-1133">Transmembrane helix</keyword>
<dbReference type="InterPro" id="IPR035906">
    <property type="entry name" value="MetI-like_sf"/>
</dbReference>
<evidence type="ECO:0000313" key="9">
    <source>
        <dbReference type="EMBL" id="GEB33861.1"/>
    </source>
</evidence>
<name>A0A4Y3PU02_BREPA</name>
<dbReference type="FunFam" id="1.10.3720.10:FF:000001">
    <property type="entry name" value="Glycine betaine ABC transporter, permease"/>
    <property type="match status" value="1"/>
</dbReference>
<comment type="similarity">
    <text evidence="7">Belongs to the binding-protein-dependent transport system permease family.</text>
</comment>
<keyword evidence="4 7" id="KW-0812">Transmembrane</keyword>
<dbReference type="SUPFAM" id="SSF161098">
    <property type="entry name" value="MetI-like"/>
    <property type="match status" value="1"/>
</dbReference>
<dbReference type="Pfam" id="PF00528">
    <property type="entry name" value="BPD_transp_1"/>
    <property type="match status" value="1"/>
</dbReference>